<dbReference type="Gene3D" id="1.10.10.60">
    <property type="entry name" value="Homeodomain-like"/>
    <property type="match status" value="1"/>
</dbReference>
<dbReference type="InterPro" id="IPR009057">
    <property type="entry name" value="Homeodomain-like_sf"/>
</dbReference>
<feature type="domain" description="HTH araC/xylS-type" evidence="4">
    <location>
        <begin position="251"/>
        <end position="351"/>
    </location>
</feature>
<organism evidence="5 6">
    <name type="scientific">Actinomadura rudentiformis</name>
    <dbReference type="NCBI Taxonomy" id="359158"/>
    <lineage>
        <taxon>Bacteria</taxon>
        <taxon>Bacillati</taxon>
        <taxon>Actinomycetota</taxon>
        <taxon>Actinomycetes</taxon>
        <taxon>Streptosporangiales</taxon>
        <taxon>Thermomonosporaceae</taxon>
        <taxon>Actinomadura</taxon>
    </lineage>
</organism>
<keyword evidence="2" id="KW-0238">DNA-binding</keyword>
<dbReference type="GO" id="GO:0005829">
    <property type="term" value="C:cytosol"/>
    <property type="evidence" value="ECO:0007669"/>
    <property type="project" value="TreeGrafter"/>
</dbReference>
<evidence type="ECO:0000313" key="5">
    <source>
        <dbReference type="EMBL" id="KAB2342441.1"/>
    </source>
</evidence>
<dbReference type="AlphaFoldDB" id="A0A6H9YB11"/>
<reference evidence="5 6" key="1">
    <citation type="submission" date="2019-09" db="EMBL/GenBank/DDBJ databases">
        <title>Actinomadura physcomitrii sp. nov., a novel actinomycete isolated from moss [Physcomitrium sphaericum (Ludw) Fuernr].</title>
        <authorList>
            <person name="Zhuang X."/>
            <person name="Liu C."/>
        </authorList>
    </citation>
    <scope>NUCLEOTIDE SEQUENCE [LARGE SCALE GENOMIC DNA]</scope>
    <source>
        <strain evidence="5 6">HMC1</strain>
    </source>
</reference>
<evidence type="ECO:0000259" key="4">
    <source>
        <dbReference type="PROSITE" id="PS01124"/>
    </source>
</evidence>
<dbReference type="PANTHER" id="PTHR47894">
    <property type="entry name" value="HTH-TYPE TRANSCRIPTIONAL REGULATOR GADX"/>
    <property type="match status" value="1"/>
</dbReference>
<dbReference type="SMART" id="SM00342">
    <property type="entry name" value="HTH_ARAC"/>
    <property type="match status" value="1"/>
</dbReference>
<dbReference type="GO" id="GO:0003700">
    <property type="term" value="F:DNA-binding transcription factor activity"/>
    <property type="evidence" value="ECO:0007669"/>
    <property type="project" value="InterPro"/>
</dbReference>
<dbReference type="EMBL" id="WBMT01000022">
    <property type="protein sequence ID" value="KAB2342441.1"/>
    <property type="molecule type" value="Genomic_DNA"/>
</dbReference>
<dbReference type="InterPro" id="IPR032687">
    <property type="entry name" value="AraC-type_N"/>
</dbReference>
<protein>
    <submittedName>
        <fullName evidence="5">AraC family transcriptional regulator</fullName>
    </submittedName>
</protein>
<name>A0A6H9YB11_9ACTN</name>
<dbReference type="SUPFAM" id="SSF46689">
    <property type="entry name" value="Homeodomain-like"/>
    <property type="match status" value="1"/>
</dbReference>
<gene>
    <name evidence="5" type="ORF">F8566_38500</name>
</gene>
<proteinExistence type="predicted"/>
<dbReference type="PROSITE" id="PS01124">
    <property type="entry name" value="HTH_ARAC_FAMILY_2"/>
    <property type="match status" value="1"/>
</dbReference>
<dbReference type="GO" id="GO:0000976">
    <property type="term" value="F:transcription cis-regulatory region binding"/>
    <property type="evidence" value="ECO:0007669"/>
    <property type="project" value="TreeGrafter"/>
</dbReference>
<accession>A0A6H9YB11</accession>
<evidence type="ECO:0000313" key="6">
    <source>
        <dbReference type="Proteomes" id="UP000468735"/>
    </source>
</evidence>
<evidence type="ECO:0000256" key="2">
    <source>
        <dbReference type="ARBA" id="ARBA00023125"/>
    </source>
</evidence>
<dbReference type="Pfam" id="PF12833">
    <property type="entry name" value="HTH_18"/>
    <property type="match status" value="1"/>
</dbReference>
<dbReference type="PANTHER" id="PTHR47894:SF1">
    <property type="entry name" value="HTH-TYPE TRANSCRIPTIONAL REGULATOR VQSM"/>
    <property type="match status" value="1"/>
</dbReference>
<dbReference type="Pfam" id="PF12625">
    <property type="entry name" value="Arabinose_bd"/>
    <property type="match status" value="1"/>
</dbReference>
<comment type="caution">
    <text evidence="5">The sequence shown here is derived from an EMBL/GenBank/DDBJ whole genome shotgun (WGS) entry which is preliminary data.</text>
</comment>
<evidence type="ECO:0000256" key="3">
    <source>
        <dbReference type="ARBA" id="ARBA00023163"/>
    </source>
</evidence>
<dbReference type="OrthoDB" id="5241536at2"/>
<keyword evidence="3" id="KW-0804">Transcription</keyword>
<keyword evidence="1" id="KW-0805">Transcription regulation</keyword>
<sequence length="351" mass="37963">MRLTRPDGADGVDAHPAHPSRLPVLGTVSAHVMVQVAGEHGVPQDRCLEGTGIAPAVLEDARATIRLEQELALARNVMRELAHIPALGLVMASRYRLSVYGVLGWGMLCSPSVRDALAFAFRYLDLTYSCCGITPEEGDGELRVGISNGRLPADVRGFFAERSLSATIRLLGDLISGDGWLVGVEIAGPRPPHAGLYEDTFGVKVSFGGSRHAVRIDPDVLSEPMPLANRPMLDMIEDQCRQLLAQRRALLTLPDVLREHVLRRLPVLPSMGSAAAELGMSERTLRRRLAEEGSSFSAIVTDARRALAEELLLQGVPSLQVARQVGFAGPAAFTHAFKRWTGSSPREFAGR</sequence>
<keyword evidence="6" id="KW-1185">Reference proteome</keyword>
<dbReference type="Proteomes" id="UP000468735">
    <property type="component" value="Unassembled WGS sequence"/>
</dbReference>
<evidence type="ECO:0000256" key="1">
    <source>
        <dbReference type="ARBA" id="ARBA00023015"/>
    </source>
</evidence>
<dbReference type="InterPro" id="IPR018060">
    <property type="entry name" value="HTH_AraC"/>
</dbReference>